<protein>
    <submittedName>
        <fullName evidence="2">Uncharacterized protein</fullName>
    </submittedName>
</protein>
<evidence type="ECO:0000313" key="2">
    <source>
        <dbReference type="EMBL" id="ROR38784.1"/>
    </source>
</evidence>
<geneLocation type="plasmid" evidence="1 4">
    <name>unnamed1</name>
</geneLocation>
<keyword evidence="4" id="KW-1185">Reference proteome</keyword>
<accession>A0AAJ4RAT7</accession>
<name>A0AAJ4RAT7_9BACT</name>
<proteinExistence type="predicted"/>
<gene>
    <name evidence="1" type="ORF">C6V80_09945</name>
    <name evidence="2" type="ORF">EDC58_1999</name>
</gene>
<dbReference type="RefSeq" id="WP_123353369.1">
    <property type="nucleotide sequence ID" value="NZ_CP040940.1"/>
</dbReference>
<organism evidence="2 3">
    <name type="scientific">Caminibacter pacificus</name>
    <dbReference type="NCBI Taxonomy" id="1424653"/>
    <lineage>
        <taxon>Bacteria</taxon>
        <taxon>Pseudomonadati</taxon>
        <taxon>Campylobacterota</taxon>
        <taxon>Epsilonproteobacteria</taxon>
        <taxon>Nautiliales</taxon>
        <taxon>Nautiliaceae</taxon>
        <taxon>Caminibacter</taxon>
    </lineage>
</organism>
<evidence type="ECO:0000313" key="1">
    <source>
        <dbReference type="EMBL" id="QDD68166.1"/>
    </source>
</evidence>
<dbReference type="Proteomes" id="UP000298805">
    <property type="component" value="Plasmid unnamed1"/>
</dbReference>
<evidence type="ECO:0000313" key="3">
    <source>
        <dbReference type="Proteomes" id="UP000272781"/>
    </source>
</evidence>
<dbReference type="Proteomes" id="UP000272781">
    <property type="component" value="Unassembled WGS sequence"/>
</dbReference>
<dbReference type="EMBL" id="RJVK01000006">
    <property type="protein sequence ID" value="ROR38784.1"/>
    <property type="molecule type" value="Genomic_DNA"/>
</dbReference>
<evidence type="ECO:0000313" key="4">
    <source>
        <dbReference type="Proteomes" id="UP000298805"/>
    </source>
</evidence>
<reference evidence="2 3" key="1">
    <citation type="submission" date="2018-11" db="EMBL/GenBank/DDBJ databases">
        <title>Genomic Encyclopedia of Type Strains, Phase IV (KMG-IV): sequencing the most valuable type-strain genomes for metagenomic binning, comparative biology and taxonomic classification.</title>
        <authorList>
            <person name="Goeker M."/>
        </authorList>
    </citation>
    <scope>NUCLEOTIDE SEQUENCE [LARGE SCALE GENOMIC DNA]</scope>
    <source>
        <strain evidence="2 3">DSM 27783</strain>
    </source>
</reference>
<sequence length="70" mass="8258">MKELEKIVEYIEQIKIATELQALEIDNCKKMLEKNELSLEDLDLKSAELIDYFVDKLDESINELIKNKNK</sequence>
<dbReference type="EMBL" id="CP040940">
    <property type="protein sequence ID" value="QDD68166.1"/>
    <property type="molecule type" value="Genomic_DNA"/>
</dbReference>
<reference evidence="1 4" key="2">
    <citation type="submission" date="2019-06" db="EMBL/GenBank/DDBJ databases">
        <title>A comparative analysis of the Nautiliaceae.</title>
        <authorList>
            <person name="Grosche A."/>
            <person name="Smedile F."/>
            <person name="Vetriani C."/>
        </authorList>
    </citation>
    <scope>NUCLEOTIDE SEQUENCE [LARGE SCALE GENOMIC DNA]</scope>
    <source>
        <strain evidence="1 4">TB6</strain>
        <plasmid evidence="1 4">unnamed1</plasmid>
    </source>
</reference>
<keyword evidence="1" id="KW-0614">Plasmid</keyword>
<dbReference type="AlphaFoldDB" id="A0AAJ4RAT7"/>